<protein>
    <submittedName>
        <fullName evidence="1">Uncharacterized protein</fullName>
    </submittedName>
</protein>
<proteinExistence type="predicted"/>
<reference evidence="1 2" key="1">
    <citation type="submission" date="2020-08" db="EMBL/GenBank/DDBJ databases">
        <title>Genome public.</title>
        <authorList>
            <person name="Liu C."/>
            <person name="Sun Q."/>
        </authorList>
    </citation>
    <scope>NUCLEOTIDE SEQUENCE [LARGE SCALE GENOMIC DNA]</scope>
    <source>
        <strain evidence="1 2">3_YM_SP_D4_24.mj</strain>
    </source>
</reference>
<evidence type="ECO:0000313" key="1">
    <source>
        <dbReference type="EMBL" id="MBC8629371.1"/>
    </source>
</evidence>
<dbReference type="RefSeq" id="WP_187558946.1">
    <property type="nucleotide sequence ID" value="NZ_JACRTP010000005.1"/>
</dbReference>
<comment type="caution">
    <text evidence="1">The sequence shown here is derived from an EMBL/GenBank/DDBJ whole genome shotgun (WGS) entry which is preliminary data.</text>
</comment>
<keyword evidence="2" id="KW-1185">Reference proteome</keyword>
<organism evidence="1 2">
    <name type="scientific">Blautia stercoris</name>
    <dbReference type="NCBI Taxonomy" id="871664"/>
    <lineage>
        <taxon>Bacteria</taxon>
        <taxon>Bacillati</taxon>
        <taxon>Bacillota</taxon>
        <taxon>Clostridia</taxon>
        <taxon>Lachnospirales</taxon>
        <taxon>Lachnospiraceae</taxon>
        <taxon>Blautia</taxon>
    </lineage>
</organism>
<gene>
    <name evidence="1" type="ORF">H8712_12250</name>
</gene>
<name>A0ABR7PEY5_9FIRM</name>
<dbReference type="PROSITE" id="PS51257">
    <property type="entry name" value="PROKAR_LIPOPROTEIN"/>
    <property type="match status" value="1"/>
</dbReference>
<dbReference type="EMBL" id="JACRTP010000005">
    <property type="protein sequence ID" value="MBC8629371.1"/>
    <property type="molecule type" value="Genomic_DNA"/>
</dbReference>
<evidence type="ECO:0000313" key="2">
    <source>
        <dbReference type="Proteomes" id="UP000661649"/>
    </source>
</evidence>
<accession>A0ABR7PEY5</accession>
<sequence>MKKSIRYLLSVILVVSTLSLIGCGGGGKAAKKNPYEGKWIAVVAEALGTQMPIEECFEGDVNLEIEHSGKVKFTIDNDKGTGKLAKKDEKTVLKIEGEEMSVTLDGDTLILDDLLGQGVNIIFGREGTDATNPENYLSEDELAVIGEWYSENVKELLDEEAQTTLDGVDNINDAMRLNFAKDRTVQVIYKGAELGTYPWSALYGYYAIEMDDEAPENVLITMEEDGSLSVQYSDEDDYLTFKCVKSAGEE</sequence>
<dbReference type="Proteomes" id="UP000661649">
    <property type="component" value="Unassembled WGS sequence"/>
</dbReference>